<name>A0A939DG57_9GAMM</name>
<feature type="compositionally biased region" description="Low complexity" evidence="1">
    <location>
        <begin position="309"/>
        <end position="321"/>
    </location>
</feature>
<dbReference type="AlphaFoldDB" id="A0A939DG57"/>
<dbReference type="Proteomes" id="UP000664303">
    <property type="component" value="Unassembled WGS sequence"/>
</dbReference>
<sequence>MYERIFNFTAEPFRLSPDHHFCYEHGAYAKARAYMAYAYMRAEGFAMITGRPGTGKTTLIGDLVESLADESVTTANLVCTQLEANDLLKMVAYNFGISAQVVEKGELLQRLTELLHRWNREGRRALLIVDEAQDLTVSAMEELRLLTNIQSNGQPLLQIFLLGQPELRELVLRPEMEQVHQRIVAASHLKSLESGETEAYIRHRLERVGWSGDPAISKSVFPLIYKFSEGVPRRINLICSRLLLHCAVENRHRVGVADVKEVITELQGEHLAAGRQFSEQDFQQADVFDDAPAAAPQSPEEAGERGGADDAAASPAEAVAVDIEKARAASEKKKTRGS</sequence>
<dbReference type="PANTHER" id="PTHR35894">
    <property type="entry name" value="GENERAL SECRETION PATHWAY PROTEIN A-RELATED"/>
    <property type="match status" value="1"/>
</dbReference>
<accession>A0A939DG57</accession>
<dbReference type="RefSeq" id="WP_206560903.1">
    <property type="nucleotide sequence ID" value="NZ_JAFKCZ010000008.1"/>
</dbReference>
<dbReference type="SUPFAM" id="SSF52540">
    <property type="entry name" value="P-loop containing nucleoside triphosphate hydrolases"/>
    <property type="match status" value="1"/>
</dbReference>
<dbReference type="SMART" id="SM00382">
    <property type="entry name" value="AAA"/>
    <property type="match status" value="1"/>
</dbReference>
<feature type="compositionally biased region" description="Low complexity" evidence="1">
    <location>
        <begin position="287"/>
        <end position="300"/>
    </location>
</feature>
<organism evidence="3 4">
    <name type="scientific">Parahaliea mediterranea</name>
    <dbReference type="NCBI Taxonomy" id="651086"/>
    <lineage>
        <taxon>Bacteria</taxon>
        <taxon>Pseudomonadati</taxon>
        <taxon>Pseudomonadota</taxon>
        <taxon>Gammaproteobacteria</taxon>
        <taxon>Cellvibrionales</taxon>
        <taxon>Halieaceae</taxon>
        <taxon>Parahaliea</taxon>
    </lineage>
</organism>
<dbReference type="InterPro" id="IPR052026">
    <property type="entry name" value="ExeA_AAA_ATPase_DNA-bind"/>
</dbReference>
<feature type="domain" description="AAA+ ATPase" evidence="2">
    <location>
        <begin position="42"/>
        <end position="215"/>
    </location>
</feature>
<evidence type="ECO:0000313" key="3">
    <source>
        <dbReference type="EMBL" id="MBN7797458.1"/>
    </source>
</evidence>
<dbReference type="InterPro" id="IPR027417">
    <property type="entry name" value="P-loop_NTPase"/>
</dbReference>
<dbReference type="InterPro" id="IPR003593">
    <property type="entry name" value="AAA+_ATPase"/>
</dbReference>
<dbReference type="GO" id="GO:0016887">
    <property type="term" value="F:ATP hydrolysis activity"/>
    <property type="evidence" value="ECO:0007669"/>
    <property type="project" value="InterPro"/>
</dbReference>
<dbReference type="PANTHER" id="PTHR35894:SF1">
    <property type="entry name" value="PHOSPHORIBULOKINASE _ URIDINE KINASE FAMILY"/>
    <property type="match status" value="1"/>
</dbReference>
<proteinExistence type="predicted"/>
<evidence type="ECO:0000313" key="4">
    <source>
        <dbReference type="Proteomes" id="UP000664303"/>
    </source>
</evidence>
<feature type="compositionally biased region" description="Basic and acidic residues" evidence="1">
    <location>
        <begin position="322"/>
        <end position="332"/>
    </location>
</feature>
<reference evidence="3" key="1">
    <citation type="submission" date="2021-02" db="EMBL/GenBank/DDBJ databases">
        <title>PHA producing bacteria isolated from coastal sediment in Guangdong, Shenzhen.</title>
        <authorList>
            <person name="Zheng W."/>
            <person name="Yu S."/>
            <person name="Huang Y."/>
        </authorList>
    </citation>
    <scope>NUCLEOTIDE SEQUENCE</scope>
    <source>
        <strain evidence="3">TN14-10</strain>
    </source>
</reference>
<evidence type="ECO:0000259" key="2">
    <source>
        <dbReference type="SMART" id="SM00382"/>
    </source>
</evidence>
<protein>
    <submittedName>
        <fullName evidence="3">AAA family ATPase</fullName>
    </submittedName>
</protein>
<comment type="caution">
    <text evidence="3">The sequence shown here is derived from an EMBL/GenBank/DDBJ whole genome shotgun (WGS) entry which is preliminary data.</text>
</comment>
<dbReference type="InterPro" id="IPR049945">
    <property type="entry name" value="AAA_22"/>
</dbReference>
<keyword evidence="4" id="KW-1185">Reference proteome</keyword>
<evidence type="ECO:0000256" key="1">
    <source>
        <dbReference type="SAM" id="MobiDB-lite"/>
    </source>
</evidence>
<feature type="region of interest" description="Disordered" evidence="1">
    <location>
        <begin position="287"/>
        <end position="338"/>
    </location>
</feature>
<gene>
    <name evidence="3" type="ORF">JYP50_12690</name>
</gene>
<dbReference type="Pfam" id="PF13401">
    <property type="entry name" value="AAA_22"/>
    <property type="match status" value="1"/>
</dbReference>
<dbReference type="EMBL" id="JAFKCZ010000008">
    <property type="protein sequence ID" value="MBN7797458.1"/>
    <property type="molecule type" value="Genomic_DNA"/>
</dbReference>
<dbReference type="Gene3D" id="3.40.50.300">
    <property type="entry name" value="P-loop containing nucleotide triphosphate hydrolases"/>
    <property type="match status" value="1"/>
</dbReference>